<dbReference type="CDD" id="cd16434">
    <property type="entry name" value="CheB-CheR_fusion"/>
    <property type="match status" value="1"/>
</dbReference>
<evidence type="ECO:0000259" key="8">
    <source>
        <dbReference type="PROSITE" id="PS50109"/>
    </source>
</evidence>
<dbReference type="EMBL" id="JFHD01000046">
    <property type="protein sequence ID" value="KDR25501.1"/>
    <property type="molecule type" value="Genomic_DNA"/>
</dbReference>
<keyword evidence="5" id="KW-0597">Phosphoprotein</keyword>
<dbReference type="InterPro" id="IPR000014">
    <property type="entry name" value="PAS"/>
</dbReference>
<name>A0A656Q8Z7_9BURK</name>
<dbReference type="PROSITE" id="PS50110">
    <property type="entry name" value="RESPONSE_REGULATORY"/>
    <property type="match status" value="1"/>
</dbReference>
<dbReference type="RefSeq" id="WP_235366193.1">
    <property type="nucleotide sequence ID" value="NZ_JFHD01000046.1"/>
</dbReference>
<feature type="domain" description="CheB-type methylesterase" evidence="12">
    <location>
        <begin position="49"/>
        <end position="238"/>
    </location>
</feature>
<proteinExistence type="predicted"/>
<feature type="domain" description="PAC" evidence="11">
    <location>
        <begin position="844"/>
        <end position="894"/>
    </location>
</feature>
<dbReference type="Gene3D" id="3.40.50.180">
    <property type="entry name" value="Methylesterase CheB, C-terminal domain"/>
    <property type="match status" value="1"/>
</dbReference>
<dbReference type="GO" id="GO:0008757">
    <property type="term" value="F:S-adenosylmethionine-dependent methyltransferase activity"/>
    <property type="evidence" value="ECO:0007669"/>
    <property type="project" value="InterPro"/>
</dbReference>
<evidence type="ECO:0000256" key="7">
    <source>
        <dbReference type="SAM" id="MobiDB-lite"/>
    </source>
</evidence>
<evidence type="ECO:0000259" key="11">
    <source>
        <dbReference type="PROSITE" id="PS50113"/>
    </source>
</evidence>
<feature type="active site" evidence="4">
    <location>
        <position position="180"/>
    </location>
</feature>
<dbReference type="PROSITE" id="PS50109">
    <property type="entry name" value="HIS_KIN"/>
    <property type="match status" value="1"/>
</dbReference>
<dbReference type="SMART" id="SM00138">
    <property type="entry name" value="MeTrc"/>
    <property type="match status" value="1"/>
</dbReference>
<dbReference type="InterPro" id="IPR000673">
    <property type="entry name" value="Sig_transdc_resp-reg_Me-estase"/>
</dbReference>
<dbReference type="PROSITE" id="PS50123">
    <property type="entry name" value="CHER"/>
    <property type="match status" value="1"/>
</dbReference>
<comment type="catalytic activity">
    <reaction evidence="1">
        <text>ATP + protein L-histidine = ADP + protein N-phospho-L-histidine.</text>
        <dbReference type="EC" id="2.7.13.3"/>
    </reaction>
</comment>
<feature type="domain" description="CheR-type methyltransferase" evidence="13">
    <location>
        <begin position="272"/>
        <end position="505"/>
    </location>
</feature>
<feature type="active site" evidence="4">
    <location>
        <position position="88"/>
    </location>
</feature>
<dbReference type="CDD" id="cd00130">
    <property type="entry name" value="PAS"/>
    <property type="match status" value="2"/>
</dbReference>
<dbReference type="InterPro" id="IPR035965">
    <property type="entry name" value="PAS-like_dom_sf"/>
</dbReference>
<evidence type="ECO:0000256" key="3">
    <source>
        <dbReference type="ARBA" id="ARBA00022500"/>
    </source>
</evidence>
<dbReference type="SMART" id="SM00448">
    <property type="entry name" value="REC"/>
    <property type="match status" value="1"/>
</dbReference>
<dbReference type="Gene3D" id="3.40.50.2300">
    <property type="match status" value="1"/>
</dbReference>
<dbReference type="SUPFAM" id="SSF55874">
    <property type="entry name" value="ATPase domain of HSP90 chaperone/DNA topoisomerase II/histidine kinase"/>
    <property type="match status" value="1"/>
</dbReference>
<feature type="region of interest" description="Disordered" evidence="7">
    <location>
        <begin position="243"/>
        <end position="262"/>
    </location>
</feature>
<dbReference type="Pfam" id="PF01739">
    <property type="entry name" value="CheR"/>
    <property type="match status" value="1"/>
</dbReference>
<evidence type="ECO:0000256" key="2">
    <source>
        <dbReference type="ARBA" id="ARBA00012438"/>
    </source>
</evidence>
<dbReference type="SUPFAM" id="SSF55785">
    <property type="entry name" value="PYP-like sensor domain (PAS domain)"/>
    <property type="match status" value="2"/>
</dbReference>
<dbReference type="InterPro" id="IPR022641">
    <property type="entry name" value="CheR_N"/>
</dbReference>
<dbReference type="PANTHER" id="PTHR24422">
    <property type="entry name" value="CHEMOTAXIS PROTEIN METHYLTRANSFERASE"/>
    <property type="match status" value="1"/>
</dbReference>
<dbReference type="Gene3D" id="3.30.450.20">
    <property type="entry name" value="PAS domain"/>
    <property type="match status" value="2"/>
</dbReference>
<evidence type="ECO:0000256" key="4">
    <source>
        <dbReference type="PROSITE-ProRule" id="PRU00050"/>
    </source>
</evidence>
<dbReference type="InterPro" id="IPR035909">
    <property type="entry name" value="CheB_C"/>
</dbReference>
<dbReference type="SUPFAM" id="SSF52738">
    <property type="entry name" value="Methylesterase CheB, C-terminal domain"/>
    <property type="match status" value="1"/>
</dbReference>
<feature type="domain" description="PAS" evidence="10">
    <location>
        <begin position="895"/>
        <end position="951"/>
    </location>
</feature>
<dbReference type="Pfam" id="PF00072">
    <property type="entry name" value="Response_reg"/>
    <property type="match status" value="1"/>
</dbReference>
<dbReference type="Gene3D" id="3.40.50.150">
    <property type="entry name" value="Vaccinia Virus protein VP39"/>
    <property type="match status" value="1"/>
</dbReference>
<dbReference type="Pfam" id="PF01339">
    <property type="entry name" value="CheB_methylest"/>
    <property type="match status" value="1"/>
</dbReference>
<dbReference type="SUPFAM" id="SSF47757">
    <property type="entry name" value="Chemotaxis receptor methyltransferase CheR, N-terminal domain"/>
    <property type="match status" value="1"/>
</dbReference>
<dbReference type="GO" id="GO:0000155">
    <property type="term" value="F:phosphorelay sensor kinase activity"/>
    <property type="evidence" value="ECO:0007669"/>
    <property type="project" value="InterPro"/>
</dbReference>
<dbReference type="InterPro" id="IPR050903">
    <property type="entry name" value="Bact_Chemotaxis_MeTrfase"/>
</dbReference>
<dbReference type="Pfam" id="PF13426">
    <property type="entry name" value="PAS_9"/>
    <property type="match status" value="1"/>
</dbReference>
<dbReference type="SUPFAM" id="SSF47384">
    <property type="entry name" value="Homodimeric domain of signal transducing histidine kinase"/>
    <property type="match status" value="1"/>
</dbReference>
<dbReference type="GO" id="GO:0000156">
    <property type="term" value="F:phosphorelay response regulator activity"/>
    <property type="evidence" value="ECO:0007669"/>
    <property type="project" value="InterPro"/>
</dbReference>
<evidence type="ECO:0000313" key="15">
    <source>
        <dbReference type="Proteomes" id="UP000027451"/>
    </source>
</evidence>
<dbReference type="PROSITE" id="PS50113">
    <property type="entry name" value="PAC"/>
    <property type="match status" value="1"/>
</dbReference>
<reference evidence="14 15" key="1">
    <citation type="submission" date="2014-03" db="EMBL/GenBank/DDBJ databases">
        <title>Draft Genome Sequences of Four Burkholderia Strains.</title>
        <authorList>
            <person name="Liu X.Y."/>
            <person name="Li C.X."/>
            <person name="Xu J.H."/>
        </authorList>
    </citation>
    <scope>NUCLEOTIDE SEQUENCE [LARGE SCALE GENOMIC DNA]</scope>
    <source>
        <strain evidence="14 15">OP-1</strain>
    </source>
</reference>
<dbReference type="Proteomes" id="UP000027451">
    <property type="component" value="Unassembled WGS sequence"/>
</dbReference>
<dbReference type="Gene3D" id="3.30.565.10">
    <property type="entry name" value="Histidine kinase-like ATPase, C-terminal domain"/>
    <property type="match status" value="1"/>
</dbReference>
<dbReference type="InterPro" id="IPR022642">
    <property type="entry name" value="CheR_C"/>
</dbReference>
<dbReference type="PANTHER" id="PTHR24422:SF27">
    <property type="entry name" value="PROTEIN-GLUTAMATE O-METHYLTRANSFERASE"/>
    <property type="match status" value="1"/>
</dbReference>
<feature type="modified residue" description="4-aspartylphosphate" evidence="5">
    <location>
        <position position="1335"/>
    </location>
</feature>
<evidence type="ECO:0000259" key="9">
    <source>
        <dbReference type="PROSITE" id="PS50110"/>
    </source>
</evidence>
<organism evidence="14 15">
    <name type="scientific">Caballeronia zhejiangensis</name>
    <dbReference type="NCBI Taxonomy" id="871203"/>
    <lineage>
        <taxon>Bacteria</taxon>
        <taxon>Pseudomonadati</taxon>
        <taxon>Pseudomonadota</taxon>
        <taxon>Betaproteobacteria</taxon>
        <taxon>Burkholderiales</taxon>
        <taxon>Burkholderiaceae</taxon>
        <taxon>Caballeronia</taxon>
    </lineage>
</organism>
<evidence type="ECO:0000256" key="5">
    <source>
        <dbReference type="PROSITE-ProRule" id="PRU00169"/>
    </source>
</evidence>
<dbReference type="InterPro" id="IPR029063">
    <property type="entry name" value="SAM-dependent_MTases_sf"/>
</dbReference>
<dbReference type="InterPro" id="IPR011006">
    <property type="entry name" value="CheY-like_superfamily"/>
</dbReference>
<dbReference type="InterPro" id="IPR036890">
    <property type="entry name" value="HATPase_C_sf"/>
</dbReference>
<keyword evidence="4" id="KW-0378">Hydrolase</keyword>
<dbReference type="GO" id="GO:0008984">
    <property type="term" value="F:protein-glutamate methylesterase activity"/>
    <property type="evidence" value="ECO:0007669"/>
    <property type="project" value="InterPro"/>
</dbReference>
<dbReference type="InterPro" id="IPR005467">
    <property type="entry name" value="His_kinase_dom"/>
</dbReference>
<dbReference type="CDD" id="cd00082">
    <property type="entry name" value="HisKA"/>
    <property type="match status" value="1"/>
</dbReference>
<dbReference type="InterPro" id="IPR003594">
    <property type="entry name" value="HATPase_dom"/>
</dbReference>
<protein>
    <recommendedName>
        <fullName evidence="2">histidine kinase</fullName>
        <ecNumber evidence="2">2.7.13.3</ecNumber>
    </recommendedName>
</protein>
<dbReference type="Pfam" id="PF02518">
    <property type="entry name" value="HATPase_c"/>
    <property type="match status" value="1"/>
</dbReference>
<dbReference type="InterPro" id="IPR001789">
    <property type="entry name" value="Sig_transdc_resp-reg_receiver"/>
</dbReference>
<dbReference type="InterPro" id="IPR000780">
    <property type="entry name" value="CheR_MeTrfase"/>
</dbReference>
<feature type="active site" evidence="4">
    <location>
        <position position="61"/>
    </location>
</feature>
<dbReference type="SUPFAM" id="SSF52172">
    <property type="entry name" value="CheY-like"/>
    <property type="match status" value="1"/>
</dbReference>
<dbReference type="PROSITE" id="PS50122">
    <property type="entry name" value="CHEB"/>
    <property type="match status" value="1"/>
</dbReference>
<dbReference type="Pfam" id="PF13596">
    <property type="entry name" value="PAS_10"/>
    <property type="match status" value="1"/>
</dbReference>
<evidence type="ECO:0000256" key="6">
    <source>
        <dbReference type="SAM" id="Coils"/>
    </source>
</evidence>
<dbReference type="NCBIfam" id="TIGR00229">
    <property type="entry name" value="sensory_box"/>
    <property type="match status" value="1"/>
</dbReference>
<evidence type="ECO:0000256" key="1">
    <source>
        <dbReference type="ARBA" id="ARBA00000085"/>
    </source>
</evidence>
<accession>A0A656Q8Z7</accession>
<dbReference type="Pfam" id="PF03705">
    <property type="entry name" value="CheR_N"/>
    <property type="match status" value="1"/>
</dbReference>
<keyword evidence="6" id="KW-0175">Coiled coil</keyword>
<sequence length="1405" mass="154640">METLGFPMMPLMFEGLVRVPSAAERQLNWMKLFNGGCVAQEAKQDRTGKGPDFPVVCIGASAGGVEALLRLFETAPLSSGVAFVVVLHLSPDHTSHADSVIQSVTRLPVRQITASTLLEKDAIYVIPPGRSLSMVDGYLRLSEPESPRSPPTSIDVFFRSLADAHGSRSFAVVLSGAGSDGSVGIARVRERGGVTIAQRPDEAQYGEMPRNAIATGDVDLVLSVSDIIPRLLELARNAARIELPAPSDPEQSGGTENGLPETSAIDDVLQTLRARTRHDFSNYKRGTVVRRIERRMQVNGLPTVVSYRDFLGTHVEETPKLLADMLIGVTNFFRDPDAFNTLESIVHAELAKTLKGREELRAWVPACATGEEAYSIAMILDEASRRLPQRPRVVVYASDIDERAVSIARSASYPAAIENDISPGRLSQYFNKEGNRYRLVKSLRDTVIFAAHNLLRDPPFSRIDIVSCRNFLIYLDRRAQTRVLESIHFSLRPHEGLLFLGTAESADFASDLFTPIQKQQKIYRALPNATVNSLLPLGPVPTPLLGAQTFFAMPAGVKPGDALLPSQIRGLDLFGPPTIIMRSDGTIMHRSANANRLTEDIRQHRVANLFDIVRSDAQGAVRRAVQRCMTQARREDENAVPFITASGETSVDLSLRPYRDAARGEYLMCVTCDLLTPLPDSAPPLVASADNETVDSLKQALAGSEERLFDSLAHEQSSSEALRASNEELQAMNEELRSATEELEASREELQSLNEELVTVNSELLAKVQESARVSDDLQNLISLVGVATVFVDRSFKIKRYTSPADTLFNILPSDIGRPLQDLTHKLDYPRMVDDLRVAFESLKMSETDVRSKDGRTFLARVLPYRTDDDRIDGAVLALIDISEQRAAQHEARASEEKLKLAARDTHDFAIVVLDRDGTIVSWNVGATRIFGFSPEEMLGQPLAAIFTSEDIANGIPELEREKASKYGRAEDDRWHATKSGKPVFCSGLLSRIESPGFSGFTKIVHDATRRKLADSKKQEVLERERAQNSEIVKLSRLKDEFIAVLSHELKNPLNLIHMKAEMLARMPEARNISRVQEVSDAIQKSVLAQAQLIDDLLDFSRIQTGKLSLRFSPTDVADTARTIASAMKEDFDAAGVQLQVDIPEAVALIRGDTVRIEQIVWNLLSNALKFTPHGGQVNLHVRQQEGKVRLEVADTGCGIPRDSLESVFEMFHQVPSTTHRTRTSGLGIGLSLVRQLAQLHGGAVEALSDGENQGARFVVWLPADASARRQAGDSVADLSVLRNVDVLLVEDAEESLNAMKELLSLYDARVTTATDATEALKLAERNPPAIVVTDINLPDMDGFELVCHLRQLPHCSDIPIVALTGRPIVQDEARARGAGCSAWLSKPFDLQAFAEIVRRFRSGE</sequence>
<dbReference type="SMART" id="SM00387">
    <property type="entry name" value="HATPase_c"/>
    <property type="match status" value="1"/>
</dbReference>
<evidence type="ECO:0000313" key="14">
    <source>
        <dbReference type="EMBL" id="KDR25501.1"/>
    </source>
</evidence>
<keyword evidence="3 4" id="KW-0145">Chemotaxis</keyword>
<dbReference type="CDD" id="cd00075">
    <property type="entry name" value="HATPase"/>
    <property type="match status" value="1"/>
</dbReference>
<dbReference type="PRINTS" id="PR00996">
    <property type="entry name" value="CHERMTFRASE"/>
</dbReference>
<dbReference type="EC" id="2.7.13.3" evidence="2"/>
<gene>
    <name evidence="14" type="ORF">BG60_27905</name>
</gene>
<dbReference type="SMART" id="SM00091">
    <property type="entry name" value="PAS"/>
    <property type="match status" value="3"/>
</dbReference>
<evidence type="ECO:0000259" key="13">
    <source>
        <dbReference type="PROSITE" id="PS50123"/>
    </source>
</evidence>
<feature type="coiled-coil region" evidence="6">
    <location>
        <begin position="715"/>
        <end position="763"/>
    </location>
</feature>
<dbReference type="InterPro" id="IPR003661">
    <property type="entry name" value="HisK_dim/P_dom"/>
</dbReference>
<dbReference type="SUPFAM" id="SSF53335">
    <property type="entry name" value="S-adenosyl-L-methionine-dependent methyltransferases"/>
    <property type="match status" value="1"/>
</dbReference>
<evidence type="ECO:0000259" key="12">
    <source>
        <dbReference type="PROSITE" id="PS50122"/>
    </source>
</evidence>
<keyword evidence="15" id="KW-1185">Reference proteome</keyword>
<dbReference type="Pfam" id="PF00512">
    <property type="entry name" value="HisKA"/>
    <property type="match status" value="1"/>
</dbReference>
<dbReference type="InterPro" id="IPR000700">
    <property type="entry name" value="PAS-assoc_C"/>
</dbReference>
<dbReference type="GO" id="GO:0006935">
    <property type="term" value="P:chemotaxis"/>
    <property type="evidence" value="ECO:0007669"/>
    <property type="project" value="UniProtKB-UniRule"/>
</dbReference>
<dbReference type="InterPro" id="IPR036097">
    <property type="entry name" value="HisK_dim/P_sf"/>
</dbReference>
<evidence type="ECO:0000259" key="10">
    <source>
        <dbReference type="PROSITE" id="PS50112"/>
    </source>
</evidence>
<dbReference type="GO" id="GO:0005737">
    <property type="term" value="C:cytoplasm"/>
    <property type="evidence" value="ECO:0007669"/>
    <property type="project" value="InterPro"/>
</dbReference>
<dbReference type="PROSITE" id="PS50112">
    <property type="entry name" value="PAS"/>
    <property type="match status" value="1"/>
</dbReference>
<feature type="domain" description="Response regulatory" evidence="9">
    <location>
        <begin position="1286"/>
        <end position="1402"/>
    </location>
</feature>
<comment type="caution">
    <text evidence="14">The sequence shown here is derived from an EMBL/GenBank/DDBJ whole genome shotgun (WGS) entry which is preliminary data.</text>
</comment>
<dbReference type="Gene3D" id="1.10.287.130">
    <property type="match status" value="1"/>
</dbReference>
<dbReference type="SMART" id="SM00388">
    <property type="entry name" value="HisKA"/>
    <property type="match status" value="1"/>
</dbReference>
<feature type="domain" description="Histidine kinase" evidence="8">
    <location>
        <begin position="1045"/>
        <end position="1266"/>
    </location>
</feature>